<evidence type="ECO:0000256" key="2">
    <source>
        <dbReference type="SAM" id="Phobius"/>
    </source>
</evidence>
<keyword evidence="2" id="KW-0812">Transmembrane</keyword>
<name>A0ABP5G8J2_9MICC</name>
<evidence type="ECO:0000256" key="1">
    <source>
        <dbReference type="SAM" id="MobiDB-lite"/>
    </source>
</evidence>
<feature type="transmembrane region" description="Helical" evidence="2">
    <location>
        <begin position="57"/>
        <end position="74"/>
    </location>
</feature>
<comment type="caution">
    <text evidence="3">The sequence shown here is derived from an EMBL/GenBank/DDBJ whole genome shotgun (WGS) entry which is preliminary data.</text>
</comment>
<keyword evidence="4" id="KW-1185">Reference proteome</keyword>
<evidence type="ECO:0000313" key="3">
    <source>
        <dbReference type="EMBL" id="GAA2042039.1"/>
    </source>
</evidence>
<dbReference type="Proteomes" id="UP001501461">
    <property type="component" value="Unassembled WGS sequence"/>
</dbReference>
<keyword evidence="2" id="KW-0472">Membrane</keyword>
<reference evidence="4" key="1">
    <citation type="journal article" date="2019" name="Int. J. Syst. Evol. Microbiol.">
        <title>The Global Catalogue of Microorganisms (GCM) 10K type strain sequencing project: providing services to taxonomists for standard genome sequencing and annotation.</title>
        <authorList>
            <consortium name="The Broad Institute Genomics Platform"/>
            <consortium name="The Broad Institute Genome Sequencing Center for Infectious Disease"/>
            <person name="Wu L."/>
            <person name="Ma J."/>
        </authorList>
    </citation>
    <scope>NUCLEOTIDE SEQUENCE [LARGE SCALE GENOMIC DNA]</scope>
    <source>
        <strain evidence="4">JCM 13595</strain>
    </source>
</reference>
<organism evidence="3 4">
    <name type="scientific">Yaniella flava</name>
    <dbReference type="NCBI Taxonomy" id="287930"/>
    <lineage>
        <taxon>Bacteria</taxon>
        <taxon>Bacillati</taxon>
        <taxon>Actinomycetota</taxon>
        <taxon>Actinomycetes</taxon>
        <taxon>Micrococcales</taxon>
        <taxon>Micrococcaceae</taxon>
        <taxon>Yaniella</taxon>
    </lineage>
</organism>
<evidence type="ECO:0000313" key="4">
    <source>
        <dbReference type="Proteomes" id="UP001501461"/>
    </source>
</evidence>
<accession>A0ABP5G8J2</accession>
<protein>
    <submittedName>
        <fullName evidence="3">Uncharacterized protein</fullName>
    </submittedName>
</protein>
<dbReference type="RefSeq" id="WP_343958844.1">
    <property type="nucleotide sequence ID" value="NZ_BAAAMN010000048.1"/>
</dbReference>
<dbReference type="EMBL" id="BAAAMN010000048">
    <property type="protein sequence ID" value="GAA2042039.1"/>
    <property type="molecule type" value="Genomic_DNA"/>
</dbReference>
<feature type="transmembrane region" description="Helical" evidence="2">
    <location>
        <begin position="28"/>
        <end position="51"/>
    </location>
</feature>
<feature type="region of interest" description="Disordered" evidence="1">
    <location>
        <begin position="1"/>
        <end position="25"/>
    </location>
</feature>
<sequence>MTPRKTGTDQQPQQPDPEHGKSPTRMGFFMVPVELVGTVLLIGMGVRFITVSGQSDIIGYVLFVLAALLVFDAVRRLRRLSTGRDRY</sequence>
<gene>
    <name evidence="3" type="ORF">GCM10009720_23290</name>
</gene>
<keyword evidence="2" id="KW-1133">Transmembrane helix</keyword>
<proteinExistence type="predicted"/>